<gene>
    <name evidence="1" type="ORF">HPO_15918</name>
</gene>
<keyword evidence="2" id="KW-1185">Reference proteome</keyword>
<accession>A0A062V5F2</accession>
<dbReference type="RefSeq" id="WP_035600949.1">
    <property type="nucleotide sequence ID" value="NZ_ARYM01000023.1"/>
</dbReference>
<dbReference type="PANTHER" id="PTHR35841:SF1">
    <property type="entry name" value="PHOSPHONATES-BINDING PERIPLASMIC PROTEIN"/>
    <property type="match status" value="1"/>
</dbReference>
<dbReference type="PATRIC" id="fig|1280954.3.peg.3213"/>
<dbReference type="OrthoDB" id="9802896at2"/>
<name>A0A062V5F2_9PROT</name>
<protein>
    <submittedName>
        <fullName evidence="1">Phosphonate ABC transporter periplasmic phosphonate-binding protein</fullName>
    </submittedName>
</protein>
<dbReference type="STRING" id="1280954.HPO_15918"/>
<dbReference type="Pfam" id="PF12974">
    <property type="entry name" value="Phosphonate-bd"/>
    <property type="match status" value="1"/>
</dbReference>
<reference evidence="1 2" key="1">
    <citation type="journal article" date="2014" name="Antonie Van Leeuwenhoek">
        <title>Hyphomonas beringensis sp. nov. and Hyphomonas chukchiensis sp. nov., isolated from surface seawater of the Bering Sea and Chukchi Sea.</title>
        <authorList>
            <person name="Li C."/>
            <person name="Lai Q."/>
            <person name="Li G."/>
            <person name="Dong C."/>
            <person name="Wang J."/>
            <person name="Liao Y."/>
            <person name="Shao Z."/>
        </authorList>
    </citation>
    <scope>NUCLEOTIDE SEQUENCE [LARGE SCALE GENOMIC DNA]</scope>
    <source>
        <strain evidence="1 2">PS728</strain>
    </source>
</reference>
<dbReference type="AlphaFoldDB" id="A0A062V5F2"/>
<dbReference type="SUPFAM" id="SSF53850">
    <property type="entry name" value="Periplasmic binding protein-like II"/>
    <property type="match status" value="1"/>
</dbReference>
<sequence length="275" mass="29103">MIFAFLCVLLAHSAPEPPLVVASYSYPAFDRSVALAPMADVVGHAAGRPVKIVLFDTPDALSDAVCAGQVDVAMTNLGAWVTMRDCAGVNAIAVLDTPPTVLDRYRGVLLTRADTGISGLADLSAQTETLRYSEVLPGSTSGALVQAAQLRELGVTPAHFAARLHAGTHDKSLEYLLAGEADIAALAENPWRSLQESDPARAETLRLLWRSDPLPPGPVICREREAVPCTAIGNALLEAGAAATAEALAQGWMETEGAERFRPYDEAVYAPFTSH</sequence>
<dbReference type="eggNOG" id="COG3221">
    <property type="taxonomic scope" value="Bacteria"/>
</dbReference>
<dbReference type="PANTHER" id="PTHR35841">
    <property type="entry name" value="PHOSPHONATES-BINDING PERIPLASMIC PROTEIN"/>
    <property type="match status" value="1"/>
</dbReference>
<dbReference type="Gene3D" id="3.40.190.10">
    <property type="entry name" value="Periplasmic binding protein-like II"/>
    <property type="match status" value="2"/>
</dbReference>
<comment type="caution">
    <text evidence="1">The sequence shown here is derived from an EMBL/GenBank/DDBJ whole genome shotgun (WGS) entry which is preliminary data.</text>
</comment>
<dbReference type="EMBL" id="ARYM01000023">
    <property type="protein sequence ID" value="KCZ97204.1"/>
    <property type="molecule type" value="Genomic_DNA"/>
</dbReference>
<evidence type="ECO:0000313" key="2">
    <source>
        <dbReference type="Proteomes" id="UP000027100"/>
    </source>
</evidence>
<evidence type="ECO:0000313" key="1">
    <source>
        <dbReference type="EMBL" id="KCZ97204.1"/>
    </source>
</evidence>
<organism evidence="1 2">
    <name type="scientific">Hyphomonas polymorpha PS728</name>
    <dbReference type="NCBI Taxonomy" id="1280954"/>
    <lineage>
        <taxon>Bacteria</taxon>
        <taxon>Pseudomonadati</taxon>
        <taxon>Pseudomonadota</taxon>
        <taxon>Alphaproteobacteria</taxon>
        <taxon>Hyphomonadales</taxon>
        <taxon>Hyphomonadaceae</taxon>
        <taxon>Hyphomonas</taxon>
    </lineage>
</organism>
<dbReference type="Proteomes" id="UP000027100">
    <property type="component" value="Unassembled WGS sequence"/>
</dbReference>
<proteinExistence type="predicted"/>